<gene>
    <name evidence="12" type="primary">folK</name>
    <name evidence="12" type="ORF">BRM3_13870</name>
</gene>
<dbReference type="NCBIfam" id="TIGR01498">
    <property type="entry name" value="folK"/>
    <property type="match status" value="1"/>
</dbReference>
<comment type="catalytic activity">
    <reaction evidence="1">
        <text>6-hydroxymethyl-7,8-dihydropterin + ATP = (7,8-dihydropterin-6-yl)methyl diphosphate + AMP + H(+)</text>
        <dbReference type="Rhea" id="RHEA:11412"/>
        <dbReference type="ChEBI" id="CHEBI:15378"/>
        <dbReference type="ChEBI" id="CHEBI:30616"/>
        <dbReference type="ChEBI" id="CHEBI:44841"/>
        <dbReference type="ChEBI" id="CHEBI:72950"/>
        <dbReference type="ChEBI" id="CHEBI:456215"/>
        <dbReference type="EC" id="2.7.6.3"/>
    </reaction>
</comment>
<evidence type="ECO:0000313" key="13">
    <source>
        <dbReference type="Proteomes" id="UP001164305"/>
    </source>
</evidence>
<evidence type="ECO:0000313" key="12">
    <source>
        <dbReference type="EMBL" id="UYG16666.1"/>
    </source>
</evidence>
<evidence type="ECO:0000256" key="3">
    <source>
        <dbReference type="ARBA" id="ARBA00009640"/>
    </source>
</evidence>
<keyword evidence="4 12" id="KW-0808">Transferase</keyword>
<evidence type="ECO:0000256" key="7">
    <source>
        <dbReference type="ARBA" id="ARBA00022840"/>
    </source>
</evidence>
<proteinExistence type="inferred from homology"/>
<dbReference type="NCBIfam" id="TIGR00526">
    <property type="entry name" value="folB_dom"/>
    <property type="match status" value="1"/>
</dbReference>
<dbReference type="Pfam" id="PF01288">
    <property type="entry name" value="HPPK"/>
    <property type="match status" value="1"/>
</dbReference>
<evidence type="ECO:0000256" key="10">
    <source>
        <dbReference type="SAM" id="MobiDB-lite"/>
    </source>
</evidence>
<dbReference type="EMBL" id="CP107020">
    <property type="protein sequence ID" value="UYG16666.1"/>
    <property type="molecule type" value="Genomic_DNA"/>
</dbReference>
<evidence type="ECO:0000256" key="5">
    <source>
        <dbReference type="ARBA" id="ARBA00022741"/>
    </source>
</evidence>
<dbReference type="SUPFAM" id="SSF55620">
    <property type="entry name" value="Tetrahydrobiopterin biosynthesis enzymes-like"/>
    <property type="match status" value="1"/>
</dbReference>
<name>A0ABY6G1Z9_9MICO</name>
<sequence length="290" mass="31146">MRRHDTIELTGVRARGHHGVLAAEKRDGQEFVVDVTLHLDTAPAARDDALSRTVDYGAVAGLVVDVVGTGALDLIETLARRLADAVLAQQPLVRAVEVTVHKPSAPIPHPFADVAVRIRRDAPPVPAVLALGTNLGDREAHVRRALELLAGAEGVEIAWTAPVVETDPVGGVLVDGAEQGPYLNTVVGLRTDLGPWELLDLAHTIEADAHRERTVRWGPRTLDVDVVTWGELVQDDPDLTLPHPRAHERAFVLAPWAAARPDDVLPGRGRVADLAAHAPDRDGVRSPRTP</sequence>
<dbReference type="Gene3D" id="3.30.1130.10">
    <property type="match status" value="1"/>
</dbReference>
<dbReference type="CDD" id="cd00534">
    <property type="entry name" value="DHNA_DHNTPE"/>
    <property type="match status" value="1"/>
</dbReference>
<dbReference type="PANTHER" id="PTHR43071">
    <property type="entry name" value="2-AMINO-4-HYDROXY-6-HYDROXYMETHYLDIHYDROPTERIDINE PYROPHOSPHOKINASE"/>
    <property type="match status" value="1"/>
</dbReference>
<comment type="pathway">
    <text evidence="2">Cofactor biosynthesis; tetrahydrofolate biosynthesis; 2-amino-4-hydroxy-6-hydroxymethyl-7,8-dihydropteridine diphosphate from 7,8-dihydroneopterin triphosphate: step 4/4.</text>
</comment>
<keyword evidence="6" id="KW-0418">Kinase</keyword>
<evidence type="ECO:0000256" key="1">
    <source>
        <dbReference type="ARBA" id="ARBA00000198"/>
    </source>
</evidence>
<comment type="pathway">
    <text evidence="9">Cofactor biosynthesis; tetrahydrofolate biosynthesis; 2-amino-4-hydroxy-6-hydroxymethyl-7,8-dihydropteridine diphosphate from 7,8-dihydroneopterin triphosphate: step 3/4.</text>
</comment>
<comment type="function">
    <text evidence="9">Catalyzes the conversion of 7,8-dihydroneopterin to 6-hydroxymethyl-7,8-dihydropterin.</text>
</comment>
<dbReference type="SUPFAM" id="SSF55083">
    <property type="entry name" value="6-hydroxymethyl-7,8-dihydropterin pyrophosphokinase, HPPK"/>
    <property type="match status" value="1"/>
</dbReference>
<dbReference type="Proteomes" id="UP001164305">
    <property type="component" value="Chromosome"/>
</dbReference>
<dbReference type="Pfam" id="PF02152">
    <property type="entry name" value="FolB"/>
    <property type="match status" value="1"/>
</dbReference>
<dbReference type="PANTHER" id="PTHR43071:SF1">
    <property type="entry name" value="2-AMINO-4-HYDROXY-6-HYDROXYMETHYLDIHYDROPTERIDINE PYROPHOSPHOKINASE"/>
    <property type="match status" value="1"/>
</dbReference>
<comment type="catalytic activity">
    <reaction evidence="9">
        <text>7,8-dihydroneopterin = 6-hydroxymethyl-7,8-dihydropterin + glycolaldehyde</text>
        <dbReference type="Rhea" id="RHEA:10540"/>
        <dbReference type="ChEBI" id="CHEBI:17001"/>
        <dbReference type="ChEBI" id="CHEBI:17071"/>
        <dbReference type="ChEBI" id="CHEBI:44841"/>
        <dbReference type="EC" id="4.1.2.25"/>
    </reaction>
</comment>
<evidence type="ECO:0000256" key="2">
    <source>
        <dbReference type="ARBA" id="ARBA00005051"/>
    </source>
</evidence>
<feature type="region of interest" description="Disordered" evidence="10">
    <location>
        <begin position="271"/>
        <end position="290"/>
    </location>
</feature>
<keyword evidence="9" id="KW-0456">Lyase</keyword>
<protein>
    <recommendedName>
        <fullName evidence="9">Bifunctional folate synthesis protein</fullName>
    </recommendedName>
    <domain>
        <recommendedName>
            <fullName evidence="9">Dihydroneopterin aldolase</fullName>
            <shortName evidence="9">DHNA</shortName>
            <ecNumber evidence="9">4.1.2.25</ecNumber>
        </recommendedName>
        <alternativeName>
            <fullName evidence="9">7,8-dihydroneopterin aldolase</fullName>
        </alternativeName>
    </domain>
    <domain>
        <recommendedName>
            <fullName evidence="9">2-amino-4-hydroxy-6-hydroxymethyldihydropteridine pyrophosphokinase</fullName>
            <ecNumber evidence="9">2.7.6.3</ecNumber>
        </recommendedName>
        <alternativeName>
            <fullName evidence="9">6-hydroxymethyl-7,8-dihydropterin pyrophosphokinase</fullName>
            <shortName evidence="9">PPPK</shortName>
        </alternativeName>
        <alternativeName>
            <fullName evidence="9">7,8-dihydro-6-hydroxymethylpterin pyrophosphokinase</fullName>
            <shortName evidence="9">HPPK</shortName>
        </alternativeName>
    </domain>
</protein>
<dbReference type="RefSeq" id="WP_263593879.1">
    <property type="nucleotide sequence ID" value="NZ_CP107020.1"/>
</dbReference>
<dbReference type="InterPro" id="IPR000550">
    <property type="entry name" value="Hppk"/>
</dbReference>
<reference evidence="12" key="1">
    <citation type="submission" date="2022-10" db="EMBL/GenBank/DDBJ databases">
        <title>Whole-Genome Sequencing of Brachybacterium huguangmaarense BRM-3, Isolated from Betula schmidtii.</title>
        <authorList>
            <person name="Haam D."/>
        </authorList>
    </citation>
    <scope>NUCLEOTIDE SEQUENCE</scope>
    <source>
        <strain evidence="12">BRM-3</strain>
    </source>
</reference>
<evidence type="ECO:0000256" key="4">
    <source>
        <dbReference type="ARBA" id="ARBA00022679"/>
    </source>
</evidence>
<evidence type="ECO:0000256" key="6">
    <source>
        <dbReference type="ARBA" id="ARBA00022777"/>
    </source>
</evidence>
<organism evidence="12 13">
    <name type="scientific">Brachybacterium huguangmaarense</name>
    <dbReference type="NCBI Taxonomy" id="1652028"/>
    <lineage>
        <taxon>Bacteria</taxon>
        <taxon>Bacillati</taxon>
        <taxon>Actinomycetota</taxon>
        <taxon>Actinomycetes</taxon>
        <taxon>Micrococcales</taxon>
        <taxon>Dermabacteraceae</taxon>
        <taxon>Brachybacterium</taxon>
    </lineage>
</organism>
<dbReference type="InterPro" id="IPR006156">
    <property type="entry name" value="Dihydroneopterin_aldolase"/>
</dbReference>
<dbReference type="CDD" id="cd00483">
    <property type="entry name" value="HPPK"/>
    <property type="match status" value="1"/>
</dbReference>
<dbReference type="NCBIfam" id="TIGR00525">
    <property type="entry name" value="folB"/>
    <property type="match status" value="1"/>
</dbReference>
<dbReference type="EC" id="2.7.6.3" evidence="9"/>
<feature type="compositionally biased region" description="Basic and acidic residues" evidence="10">
    <location>
        <begin position="278"/>
        <end position="290"/>
    </location>
</feature>
<dbReference type="EC" id="4.1.2.25" evidence="9"/>
<dbReference type="SMART" id="SM00905">
    <property type="entry name" value="FolB"/>
    <property type="match status" value="1"/>
</dbReference>
<keyword evidence="7" id="KW-0067">ATP-binding</keyword>
<comment type="similarity">
    <text evidence="9">Belongs to the DHNA family.</text>
</comment>
<feature type="domain" description="7,8-dihydro-6-hydroxymethylpterin-pyrophosphokinase" evidence="11">
    <location>
        <begin position="216"/>
        <end position="227"/>
    </location>
</feature>
<dbReference type="GO" id="GO:0003848">
    <property type="term" value="F:2-amino-4-hydroxy-6-hydroxymethyldihydropteridine diphosphokinase activity"/>
    <property type="evidence" value="ECO:0007669"/>
    <property type="project" value="UniProtKB-EC"/>
</dbReference>
<evidence type="ECO:0000259" key="11">
    <source>
        <dbReference type="PROSITE" id="PS00794"/>
    </source>
</evidence>
<dbReference type="InterPro" id="IPR035907">
    <property type="entry name" value="Hppk_sf"/>
</dbReference>
<keyword evidence="5" id="KW-0547">Nucleotide-binding</keyword>
<dbReference type="Gene3D" id="3.30.70.560">
    <property type="entry name" value="7,8-Dihydro-6-hydroxymethylpterin-pyrophosphokinase HPPK"/>
    <property type="match status" value="1"/>
</dbReference>
<evidence type="ECO:0000256" key="9">
    <source>
        <dbReference type="RuleBase" id="RU362079"/>
    </source>
</evidence>
<dbReference type="InterPro" id="IPR043133">
    <property type="entry name" value="GTP-CH-I_C/QueF"/>
</dbReference>
<keyword evidence="8 9" id="KW-0289">Folate biosynthesis</keyword>
<keyword evidence="13" id="KW-1185">Reference proteome</keyword>
<comment type="similarity">
    <text evidence="3">In the N-terminal section; belongs to the DHNA family.</text>
</comment>
<accession>A0ABY6G1Z9</accession>
<dbReference type="PROSITE" id="PS00794">
    <property type="entry name" value="HPPK"/>
    <property type="match status" value="1"/>
</dbReference>
<evidence type="ECO:0000256" key="8">
    <source>
        <dbReference type="ARBA" id="ARBA00022909"/>
    </source>
</evidence>
<dbReference type="InterPro" id="IPR006157">
    <property type="entry name" value="FolB_dom"/>
</dbReference>